<dbReference type="EMBL" id="CP009921">
    <property type="protein sequence ID" value="AJI25746.1"/>
    <property type="molecule type" value="Genomic_DNA"/>
</dbReference>
<dbReference type="Proteomes" id="UP000031829">
    <property type="component" value="Plasmid pBMV_2"/>
</dbReference>
<sequence>MIDNRLSKIKNHEVDDSLSELTDTDILLNFQQAITSLYPHLIPIHAHAYDAWDDIIIPLFYEMVYKTFTYKYGIEIEPNETHSYMFSLRRYEGIHHIECFPKMTPFKGILNNDYFEVNDEELKGKRLVFKSFGDSVHYLTTGLDTENTDAVNFELVEVDVICSQSNRITDIEGCTTFFIHKDDVEFMFIAETFNQHLHRE</sequence>
<evidence type="ECO:0000313" key="2">
    <source>
        <dbReference type="Proteomes" id="UP000031829"/>
    </source>
</evidence>
<organism evidence="1 2">
    <name type="scientific">Priestia megaterium (strain ATCC 14581 / DSM 32 / CCUG 1817 / JCM 2506 / NBRC 15308 / NCIMB 9376 / NCTC 10342 / NRRL B-14308 / VKM B-512 / Ford 19)</name>
    <name type="common">Bacillus megaterium</name>
    <dbReference type="NCBI Taxonomy" id="1348623"/>
    <lineage>
        <taxon>Bacteria</taxon>
        <taxon>Bacillati</taxon>
        <taxon>Bacillota</taxon>
        <taxon>Bacilli</taxon>
        <taxon>Bacillales</taxon>
        <taxon>Bacillaceae</taxon>
        <taxon>Priestia</taxon>
    </lineage>
</organism>
<evidence type="ECO:0000313" key="1">
    <source>
        <dbReference type="EMBL" id="AJI25746.1"/>
    </source>
</evidence>
<accession>A0A0B6AQK4</accession>
<geneLocation type="plasmid" evidence="1 2">
    <name>pBMV_2</name>
</geneLocation>
<dbReference type="AlphaFoldDB" id="A0A0B6AQK4"/>
<proteinExistence type="predicted"/>
<dbReference type="HOGENOM" id="CLU_120335_0_0_9"/>
<protein>
    <submittedName>
        <fullName evidence="1">Uncharacterized protein</fullName>
    </submittedName>
</protein>
<gene>
    <name evidence="1" type="ORF">BG04_5868</name>
</gene>
<dbReference type="KEGG" id="bmeg:BG04_5868"/>
<name>A0A0B6AQK4_PRIM2</name>
<reference evidence="1 2" key="1">
    <citation type="journal article" date="2015" name="Genome Announc.">
        <title>Complete genome sequences for 35 biothreat assay-relevant bacillus species.</title>
        <authorList>
            <person name="Johnson S.L."/>
            <person name="Daligault H.E."/>
            <person name="Davenport K.W."/>
            <person name="Jaissle J."/>
            <person name="Frey K.G."/>
            <person name="Ladner J.T."/>
            <person name="Broomall S.M."/>
            <person name="Bishop-Lilly K.A."/>
            <person name="Bruce D.C."/>
            <person name="Gibbons H.S."/>
            <person name="Coyne S.R."/>
            <person name="Lo C.C."/>
            <person name="Meincke L."/>
            <person name="Munk A.C."/>
            <person name="Koroleva G.I."/>
            <person name="Rosenzweig C.N."/>
            <person name="Palacios G.F."/>
            <person name="Redden C.L."/>
            <person name="Minogue T.D."/>
            <person name="Chain P.S."/>
        </authorList>
    </citation>
    <scope>NUCLEOTIDE SEQUENCE [LARGE SCALE GENOMIC DNA]</scope>
    <source>
        <strain evidence="2">ATCC 14581 / DSM 32 / JCM 2506 / NBRC 15308 / NCIMB 9376 / NCTC 10342 / NRRL B-14308 / VKM B-512</strain>
        <plasmid evidence="1 2">pBMV_2</plasmid>
    </source>
</reference>
<dbReference type="GeneID" id="93645983"/>
<dbReference type="RefSeq" id="WP_034655668.1">
    <property type="nucleotide sequence ID" value="NZ_BCVB01000018.1"/>
</dbReference>
<keyword evidence="1" id="KW-0614">Plasmid</keyword>